<name>I7L7U1_9CORY</name>
<evidence type="ECO:0000313" key="2">
    <source>
        <dbReference type="EMBL" id="CCI82842.1"/>
    </source>
</evidence>
<evidence type="ECO:0000313" key="3">
    <source>
        <dbReference type="EMBL" id="EJZ82579.1"/>
    </source>
</evidence>
<dbReference type="EMBL" id="CAJZ01000009">
    <property type="protein sequence ID" value="CCI82842.1"/>
    <property type="molecule type" value="Genomic_DNA"/>
</dbReference>
<dbReference type="Pfam" id="PF02645">
    <property type="entry name" value="DegV"/>
    <property type="match status" value="1"/>
</dbReference>
<dbReference type="PATRIC" id="fig|883169.3.peg.457"/>
<evidence type="ECO:0000313" key="4">
    <source>
        <dbReference type="Proteomes" id="UP000006078"/>
    </source>
</evidence>
<dbReference type="RefSeq" id="WP_004600376.1">
    <property type="nucleotide sequence ID" value="NZ_HF541865.1"/>
</dbReference>
<reference evidence="2 5" key="1">
    <citation type="journal article" date="2012" name="J. Bacteriol.">
        <title>Draft Genome Sequence of Turicella otitidis ATCC 51513, Isolated from Middle Ear Fluid from a Child with Otitis Media.</title>
        <authorList>
            <person name="Brinkrolf K."/>
            <person name="Schneider J."/>
            <person name="Knecht M."/>
            <person name="Ruckert C."/>
            <person name="Tauch A."/>
        </authorList>
    </citation>
    <scope>NUCLEOTIDE SEQUENCE [LARGE SCALE GENOMIC DNA]</scope>
    <source>
        <strain evidence="2 5">ATCC 51513</strain>
    </source>
</reference>
<dbReference type="STRING" id="29321.AAV33_08520"/>
<proteinExistence type="predicted"/>
<protein>
    <submittedName>
        <fullName evidence="3">DegV family EDD domain-containing protein</fullName>
    </submittedName>
</protein>
<reference evidence="3 4" key="2">
    <citation type="submission" date="2012-08" db="EMBL/GenBank/DDBJ databases">
        <title>The Genome Sequence of Turicella otitidis ATCC 51513.</title>
        <authorList>
            <consortium name="The Broad Institute Genome Sequencing Platform"/>
            <person name="Earl A."/>
            <person name="Ward D."/>
            <person name="Feldgarden M."/>
            <person name="Gevers D."/>
            <person name="Huys G."/>
            <person name="Walker B."/>
            <person name="Young S.K."/>
            <person name="Zeng Q."/>
            <person name="Gargeya S."/>
            <person name="Fitzgerald M."/>
            <person name="Haas B."/>
            <person name="Abouelleil A."/>
            <person name="Alvarado L."/>
            <person name="Arachchi H.M."/>
            <person name="Berlin A.M."/>
            <person name="Chapman S.B."/>
            <person name="Goldberg J."/>
            <person name="Griggs A."/>
            <person name="Gujja S."/>
            <person name="Hansen M."/>
            <person name="Howarth C."/>
            <person name="Imamovic A."/>
            <person name="Larimer J."/>
            <person name="McCowen C."/>
            <person name="Montmayeur A."/>
            <person name="Murphy C."/>
            <person name="Neiman D."/>
            <person name="Pearson M."/>
            <person name="Priest M."/>
            <person name="Roberts A."/>
            <person name="Saif S."/>
            <person name="Shea T."/>
            <person name="Sisk P."/>
            <person name="Sykes S."/>
            <person name="Wortman J."/>
            <person name="Nusbaum C."/>
            <person name="Birren B."/>
        </authorList>
    </citation>
    <scope>NUCLEOTIDE SEQUENCE [LARGE SCALE GENOMIC DNA]</scope>
    <source>
        <strain evidence="3 4">ATCC 51513</strain>
    </source>
</reference>
<dbReference type="Gene3D" id="3.40.50.10170">
    <property type="match status" value="2"/>
</dbReference>
<dbReference type="InterPro" id="IPR043168">
    <property type="entry name" value="DegV_C"/>
</dbReference>
<dbReference type="Proteomes" id="UP000006078">
    <property type="component" value="Unassembled WGS sequence"/>
</dbReference>
<dbReference type="HOGENOM" id="CLU_048251_0_0_11"/>
<dbReference type="AlphaFoldDB" id="I7L7U1"/>
<dbReference type="InterPro" id="IPR050270">
    <property type="entry name" value="DegV_domain_contain"/>
</dbReference>
<keyword evidence="4" id="KW-1185">Reference proteome</keyword>
<dbReference type="eggNOG" id="COG1307">
    <property type="taxonomic scope" value="Bacteria"/>
</dbReference>
<dbReference type="PANTHER" id="PTHR33434:SF2">
    <property type="entry name" value="FATTY ACID-BINDING PROTEIN TM_1468"/>
    <property type="match status" value="1"/>
</dbReference>
<dbReference type="Gene3D" id="3.30.1180.10">
    <property type="match status" value="1"/>
</dbReference>
<dbReference type="SUPFAM" id="SSF82549">
    <property type="entry name" value="DAK1/DegV-like"/>
    <property type="match status" value="1"/>
</dbReference>
<gene>
    <name evidence="2" type="ORF">BN46_0089</name>
    <name evidence="3" type="ORF">HMPREF9719_00486</name>
</gene>
<dbReference type="NCBIfam" id="TIGR00762">
    <property type="entry name" value="DegV"/>
    <property type="match status" value="1"/>
</dbReference>
<dbReference type="OrthoDB" id="9760324at2"/>
<dbReference type="PANTHER" id="PTHR33434">
    <property type="entry name" value="DEGV DOMAIN-CONTAINING PROTEIN DR_1986-RELATED"/>
    <property type="match status" value="1"/>
</dbReference>
<dbReference type="Proteomes" id="UP000011016">
    <property type="component" value="Unassembled WGS sequence"/>
</dbReference>
<dbReference type="EMBL" id="AHAE01000028">
    <property type="protein sequence ID" value="EJZ82579.1"/>
    <property type="molecule type" value="Genomic_DNA"/>
</dbReference>
<dbReference type="InterPro" id="IPR003797">
    <property type="entry name" value="DegV"/>
</dbReference>
<keyword evidence="1" id="KW-0446">Lipid-binding</keyword>
<sequence length="265" mass="27640">MTVKIVVDSSAGLPHHLAREHDIAVAQLHVMTGEDRSSTAGLSALELCAVYARQLERGGDDGVVALHVAKELSGTWSSGATAAAVFPDGAVLVADTGTTGMALGLAAVDAAERAAAGATVAECHEAAMDSLARTRTWVYVHRLDDLRRSGRITARTAMMSALATKPIMTLSSGAVELAAKTRTQAKALQRLGELAEEHAEGRPARVVVQEHAAREAAERLARQLRAKLPEGSLVTVQQLAHPLGVHLGPGAVGIAVRRAVEEPAD</sequence>
<dbReference type="PROSITE" id="PS51482">
    <property type="entry name" value="DEGV"/>
    <property type="match status" value="1"/>
</dbReference>
<dbReference type="GO" id="GO:0008289">
    <property type="term" value="F:lipid binding"/>
    <property type="evidence" value="ECO:0007669"/>
    <property type="project" value="UniProtKB-KW"/>
</dbReference>
<evidence type="ECO:0000313" key="5">
    <source>
        <dbReference type="Proteomes" id="UP000011016"/>
    </source>
</evidence>
<comment type="caution">
    <text evidence="2">The sequence shown here is derived from an EMBL/GenBank/DDBJ whole genome shotgun (WGS) entry which is preliminary data.</text>
</comment>
<accession>I7L7U1</accession>
<evidence type="ECO:0000256" key="1">
    <source>
        <dbReference type="ARBA" id="ARBA00023121"/>
    </source>
</evidence>
<organism evidence="2 5">
    <name type="scientific">Corynebacterium otitidis ATCC 51513</name>
    <dbReference type="NCBI Taxonomy" id="883169"/>
    <lineage>
        <taxon>Bacteria</taxon>
        <taxon>Bacillati</taxon>
        <taxon>Actinomycetota</taxon>
        <taxon>Actinomycetes</taxon>
        <taxon>Mycobacteriales</taxon>
        <taxon>Corynebacteriaceae</taxon>
        <taxon>Corynebacterium</taxon>
    </lineage>
</organism>